<feature type="transmembrane region" description="Helical" evidence="13">
    <location>
        <begin position="248"/>
        <end position="270"/>
    </location>
</feature>
<keyword evidence="3" id="KW-1003">Cell membrane</keyword>
<dbReference type="Pfam" id="PF00560">
    <property type="entry name" value="LRR_1"/>
    <property type="match status" value="1"/>
</dbReference>
<keyword evidence="4" id="KW-0433">Leucine-rich repeat</keyword>
<keyword evidence="8 13" id="KW-1133">Transmembrane helix</keyword>
<dbReference type="Proteomes" id="UP000694546">
    <property type="component" value="Chromosome 1"/>
</dbReference>
<evidence type="ECO:0000256" key="11">
    <source>
        <dbReference type="ARBA" id="ARBA00023157"/>
    </source>
</evidence>
<dbReference type="GO" id="GO:0044325">
    <property type="term" value="F:transmembrane transporter binding"/>
    <property type="evidence" value="ECO:0007669"/>
    <property type="project" value="TreeGrafter"/>
</dbReference>
<dbReference type="GO" id="GO:0008076">
    <property type="term" value="C:voltage-gated potassium channel complex"/>
    <property type="evidence" value="ECO:0007669"/>
    <property type="project" value="TreeGrafter"/>
</dbReference>
<comment type="subcellular location">
    <subcellularLocation>
        <location evidence="1">Cell membrane</location>
        <topology evidence="1">Single-pass membrane protein</topology>
    </subcellularLocation>
</comment>
<evidence type="ECO:0000256" key="2">
    <source>
        <dbReference type="ARBA" id="ARBA00022448"/>
    </source>
</evidence>
<evidence type="ECO:0000256" key="4">
    <source>
        <dbReference type="ARBA" id="ARBA00022614"/>
    </source>
</evidence>
<evidence type="ECO:0000256" key="14">
    <source>
        <dbReference type="SAM" id="SignalP"/>
    </source>
</evidence>
<reference evidence="16" key="3">
    <citation type="submission" date="2025-09" db="UniProtKB">
        <authorList>
            <consortium name="Ensembl"/>
        </authorList>
    </citation>
    <scope>IDENTIFICATION</scope>
</reference>
<sequence length="292" mass="31990">HSPAAPNMTTILALLYSTMLSRGHTCPSRCLCPDHHTVDCSGRALTHLPGPFPLNVRRLLLANNWISWIPSDFLLLYSDLVYLDLRNNSLSQLEPGTLSTPFSRLVFLDLGSNNLTEIPSGSFGESRSLIKLRLGDNPYLSAVGPHAFQGLSSLRELGLERNGLSDLDVSALEPLASLRTLRLEGNPWECSCRFAKLFAWLTEHRDKLPTGMEGLECTLPLDGGRVPLSVLSEESFRECRGTLSLADYLIVIFSGISVSVAAILASFFLASTVHCFQRISKGGKSDEEEGND</sequence>
<dbReference type="AlphaFoldDB" id="A0A8C4YY38"/>
<dbReference type="OMA" id="NCQFAKL"/>
<dbReference type="InterPro" id="IPR000372">
    <property type="entry name" value="LRRNT"/>
</dbReference>
<dbReference type="InterPro" id="IPR001611">
    <property type="entry name" value="Leu-rich_rpt"/>
</dbReference>
<dbReference type="InterPro" id="IPR032675">
    <property type="entry name" value="LRR_dom_sf"/>
</dbReference>
<reference evidence="16" key="1">
    <citation type="submission" date="2019-07" db="EMBL/GenBank/DDBJ databases">
        <authorList>
            <consortium name="Wellcome Sanger Institute Data Sharing"/>
        </authorList>
    </citation>
    <scope>NUCLEOTIDE SEQUENCE [LARGE SCALE GENOMIC DNA]</scope>
</reference>
<evidence type="ECO:0000313" key="16">
    <source>
        <dbReference type="Ensembl" id="ENSGMOP00000002217.2"/>
    </source>
</evidence>
<dbReference type="GO" id="GO:0099104">
    <property type="term" value="F:potassium channel activator activity"/>
    <property type="evidence" value="ECO:0007669"/>
    <property type="project" value="TreeGrafter"/>
</dbReference>
<evidence type="ECO:0000256" key="9">
    <source>
        <dbReference type="ARBA" id="ARBA00023065"/>
    </source>
</evidence>
<feature type="signal peptide" evidence="14">
    <location>
        <begin position="1"/>
        <end position="23"/>
    </location>
</feature>
<keyword evidence="6 14" id="KW-0732">Signal</keyword>
<evidence type="ECO:0000313" key="17">
    <source>
        <dbReference type="Proteomes" id="UP000694546"/>
    </source>
</evidence>
<name>A0A8C4YY38_GADMO</name>
<dbReference type="SMART" id="SM00013">
    <property type="entry name" value="LRRNT"/>
    <property type="match status" value="1"/>
</dbReference>
<evidence type="ECO:0000256" key="3">
    <source>
        <dbReference type="ARBA" id="ARBA00022475"/>
    </source>
</evidence>
<keyword evidence="17" id="KW-1185">Reference proteome</keyword>
<protein>
    <recommendedName>
        <fullName evidence="15">LRRNT domain-containing protein</fullName>
    </recommendedName>
</protein>
<dbReference type="KEGG" id="gmh:115552759"/>
<accession>A0A8C4YY38</accession>
<evidence type="ECO:0000256" key="5">
    <source>
        <dbReference type="ARBA" id="ARBA00022692"/>
    </source>
</evidence>
<keyword evidence="2" id="KW-0813">Transport</keyword>
<evidence type="ECO:0000259" key="15">
    <source>
        <dbReference type="SMART" id="SM00013"/>
    </source>
</evidence>
<dbReference type="PANTHER" id="PTHR46473:SF4">
    <property type="entry name" value="LEUCINE-RICH REPEAT-CONTAINING PROTEIN 38"/>
    <property type="match status" value="1"/>
</dbReference>
<dbReference type="GeneTree" id="ENSGT00940000163979"/>
<feature type="chain" id="PRO_5047039675" description="LRRNT domain-containing protein" evidence="14">
    <location>
        <begin position="24"/>
        <end position="292"/>
    </location>
</feature>
<dbReference type="PANTHER" id="PTHR46473">
    <property type="entry name" value="GH08155P"/>
    <property type="match status" value="1"/>
</dbReference>
<keyword evidence="5 13" id="KW-0812">Transmembrane</keyword>
<evidence type="ECO:0000256" key="6">
    <source>
        <dbReference type="ARBA" id="ARBA00022729"/>
    </source>
</evidence>
<organism evidence="16 17">
    <name type="scientific">Gadus morhua</name>
    <name type="common">Atlantic cod</name>
    <dbReference type="NCBI Taxonomy" id="8049"/>
    <lineage>
        <taxon>Eukaryota</taxon>
        <taxon>Metazoa</taxon>
        <taxon>Chordata</taxon>
        <taxon>Craniata</taxon>
        <taxon>Vertebrata</taxon>
        <taxon>Euteleostomi</taxon>
        <taxon>Actinopterygii</taxon>
        <taxon>Neopterygii</taxon>
        <taxon>Teleostei</taxon>
        <taxon>Neoteleostei</taxon>
        <taxon>Acanthomorphata</taxon>
        <taxon>Zeiogadaria</taxon>
        <taxon>Gadariae</taxon>
        <taxon>Gadiformes</taxon>
        <taxon>Gadoidei</taxon>
        <taxon>Gadidae</taxon>
        <taxon>Gadus</taxon>
    </lineage>
</organism>
<evidence type="ECO:0000256" key="8">
    <source>
        <dbReference type="ARBA" id="ARBA00022989"/>
    </source>
</evidence>
<reference evidence="16" key="2">
    <citation type="submission" date="2025-08" db="UniProtKB">
        <authorList>
            <consortium name="Ensembl"/>
        </authorList>
    </citation>
    <scope>IDENTIFICATION</scope>
</reference>
<dbReference type="PROSITE" id="PS51450">
    <property type="entry name" value="LRR"/>
    <property type="match status" value="1"/>
</dbReference>
<dbReference type="InterPro" id="IPR003591">
    <property type="entry name" value="Leu-rich_rpt_typical-subtyp"/>
</dbReference>
<dbReference type="InterPro" id="IPR051432">
    <property type="entry name" value="KCNMA1_auxiliary"/>
</dbReference>
<keyword evidence="12" id="KW-0407">Ion channel</keyword>
<dbReference type="Ensembl" id="ENSGMOT00000002289.2">
    <property type="protein sequence ID" value="ENSGMOP00000002217.2"/>
    <property type="gene ID" value="ENSGMOG00000002083.2"/>
</dbReference>
<dbReference type="Pfam" id="PF13855">
    <property type="entry name" value="LRR_8"/>
    <property type="match status" value="1"/>
</dbReference>
<dbReference type="Gene3D" id="3.80.10.10">
    <property type="entry name" value="Ribonuclease Inhibitor"/>
    <property type="match status" value="1"/>
</dbReference>
<dbReference type="SUPFAM" id="SSF52058">
    <property type="entry name" value="L domain-like"/>
    <property type="match status" value="1"/>
</dbReference>
<keyword evidence="11" id="KW-1015">Disulfide bond</keyword>
<evidence type="ECO:0000256" key="1">
    <source>
        <dbReference type="ARBA" id="ARBA00004162"/>
    </source>
</evidence>
<dbReference type="GO" id="GO:0005249">
    <property type="term" value="F:voltage-gated potassium channel activity"/>
    <property type="evidence" value="ECO:0007669"/>
    <property type="project" value="TreeGrafter"/>
</dbReference>
<keyword evidence="9" id="KW-0406">Ion transport</keyword>
<evidence type="ECO:0000256" key="10">
    <source>
        <dbReference type="ARBA" id="ARBA00023136"/>
    </source>
</evidence>
<evidence type="ECO:0000256" key="7">
    <source>
        <dbReference type="ARBA" id="ARBA00022737"/>
    </source>
</evidence>
<evidence type="ECO:0000256" key="13">
    <source>
        <dbReference type="SAM" id="Phobius"/>
    </source>
</evidence>
<keyword evidence="10 13" id="KW-0472">Membrane</keyword>
<proteinExistence type="predicted"/>
<feature type="domain" description="LRRNT" evidence="15">
    <location>
        <begin position="25"/>
        <end position="58"/>
    </location>
</feature>
<keyword evidence="7" id="KW-0677">Repeat</keyword>
<evidence type="ECO:0000256" key="12">
    <source>
        <dbReference type="ARBA" id="ARBA00023303"/>
    </source>
</evidence>
<dbReference type="SMART" id="SM00369">
    <property type="entry name" value="LRR_TYP"/>
    <property type="match status" value="3"/>
</dbReference>